<proteinExistence type="predicted"/>
<keyword evidence="1" id="KW-0067">ATP-binding</keyword>
<dbReference type="Proteomes" id="UP001259982">
    <property type="component" value="Unassembled WGS sequence"/>
</dbReference>
<dbReference type="Gene3D" id="3.30.565.10">
    <property type="entry name" value="Histidine kinase-like ATPase, C-terminal domain"/>
    <property type="match status" value="1"/>
</dbReference>
<organism evidence="1 2">
    <name type="scientific">Spectribacter acetivorans</name>
    <dbReference type="NCBI Taxonomy" id="3075603"/>
    <lineage>
        <taxon>Bacteria</taxon>
        <taxon>Pseudomonadati</taxon>
        <taxon>Pseudomonadota</taxon>
        <taxon>Gammaproteobacteria</taxon>
        <taxon>Salinisphaerales</taxon>
        <taxon>Salinisphaeraceae</taxon>
        <taxon>Spectribacter</taxon>
    </lineage>
</organism>
<comment type="caution">
    <text evidence="1">The sequence shown here is derived from an EMBL/GenBank/DDBJ whole genome shotgun (WGS) entry which is preliminary data.</text>
</comment>
<name>A0ABU3B8T8_9GAMM</name>
<sequence>MATEQFTVDNHIIQHLISSQAGSVEKAILELVMNSIDAGASGIDIRIDAKGKTLFVSDDGRGWKDPEEIRATFGTFGFDHGDNNQRTYGKFGLGRGQLWNYCRATYRTNGFALDVDIRERGLEYDIREADHRPGCLIEGEFYEPLDPRDIQTVARTLKEWLEYAGIPIYFNGEAISTDPAEQSWDQTTEEAYFKFRDQSSLLIYNQGIFVGRVSAYEFGIGGIVVSRKPLSLNMARNDVLRAQCKVWPKIRDCLRTAAGLKAKTRRERLDDYSRCMLIRDWIAGDIPYTEICDQAVLVDGRGRARKLSAVTGFNRVAIADKRGSMVADKLLASKMALVLAPEIAEWFGVKDGQELVNAINERIKEELGPLSYVNSRAKNEARRQLWKLERHWRGLQGVEWESLRAEQNFTHEIIGDKDLTKRQKAQLTAVKALNDGVAGEIASIRRKVRYSRALRAGRSESATAWTDGASYIAVDLDAVADACKGVEGFTRMTKILLHEYMHDSSSADDTHTHSQAFYEDFHDLITHPEWRERAIVDCAIRQYGKALARYELKVPRWVATEGRVMDDSEETGVAA</sequence>
<protein>
    <submittedName>
        <fullName evidence="1">ATP-binding protein</fullName>
    </submittedName>
</protein>
<accession>A0ABU3B8T8</accession>
<keyword evidence="2" id="KW-1185">Reference proteome</keyword>
<dbReference type="SUPFAM" id="SSF55874">
    <property type="entry name" value="ATPase domain of HSP90 chaperone/DNA topoisomerase II/histidine kinase"/>
    <property type="match status" value="1"/>
</dbReference>
<dbReference type="GO" id="GO:0005524">
    <property type="term" value="F:ATP binding"/>
    <property type="evidence" value="ECO:0007669"/>
    <property type="project" value="UniProtKB-KW"/>
</dbReference>
<dbReference type="Pfam" id="PF13589">
    <property type="entry name" value="HATPase_c_3"/>
    <property type="match status" value="1"/>
</dbReference>
<dbReference type="RefSeq" id="WP_311658545.1">
    <property type="nucleotide sequence ID" value="NZ_JAVRHY010000006.1"/>
</dbReference>
<reference evidence="1 2" key="1">
    <citation type="submission" date="2023-09" db="EMBL/GenBank/DDBJ databases">
        <authorList>
            <person name="Rey-Velasco X."/>
        </authorList>
    </citation>
    <scope>NUCLEOTIDE SEQUENCE [LARGE SCALE GENOMIC DNA]</scope>
    <source>
        <strain evidence="1 2">P385</strain>
    </source>
</reference>
<evidence type="ECO:0000313" key="2">
    <source>
        <dbReference type="Proteomes" id="UP001259982"/>
    </source>
</evidence>
<evidence type="ECO:0000313" key="1">
    <source>
        <dbReference type="EMBL" id="MDT0618440.1"/>
    </source>
</evidence>
<gene>
    <name evidence="1" type="ORF">RM531_08120</name>
</gene>
<dbReference type="EMBL" id="JAVRHY010000006">
    <property type="protein sequence ID" value="MDT0618440.1"/>
    <property type="molecule type" value="Genomic_DNA"/>
</dbReference>
<keyword evidence="1" id="KW-0547">Nucleotide-binding</keyword>
<dbReference type="InterPro" id="IPR036890">
    <property type="entry name" value="HATPase_C_sf"/>
</dbReference>